<evidence type="ECO:0000256" key="1">
    <source>
        <dbReference type="SAM" id="MobiDB-lite"/>
    </source>
</evidence>
<dbReference type="EMBL" id="PNFZ01000007">
    <property type="protein sequence ID" value="PMB97462.1"/>
    <property type="molecule type" value="Genomic_DNA"/>
</dbReference>
<evidence type="ECO:0008006" key="4">
    <source>
        <dbReference type="Google" id="ProtNLM"/>
    </source>
</evidence>
<name>A0A2N6PFK3_9MICO</name>
<proteinExistence type="predicted"/>
<dbReference type="InterPro" id="IPR012545">
    <property type="entry name" value="DUF1697"/>
</dbReference>
<comment type="caution">
    <text evidence="2">The sequence shown here is derived from an EMBL/GenBank/DDBJ whole genome shotgun (WGS) entry which is preliminary data.</text>
</comment>
<organism evidence="2 3">
    <name type="scientific">Brevibacterium luteolum</name>
    <dbReference type="NCBI Taxonomy" id="199591"/>
    <lineage>
        <taxon>Bacteria</taxon>
        <taxon>Bacillati</taxon>
        <taxon>Actinomycetota</taxon>
        <taxon>Actinomycetes</taxon>
        <taxon>Micrococcales</taxon>
        <taxon>Brevibacteriaceae</taxon>
        <taxon>Brevibacterium</taxon>
    </lineage>
</organism>
<accession>A0A2N6PFK3</accession>
<gene>
    <name evidence="2" type="ORF">CJ198_11540</name>
</gene>
<dbReference type="PANTHER" id="PTHR36439">
    <property type="entry name" value="BLL4334 PROTEIN"/>
    <property type="match status" value="1"/>
</dbReference>
<sequence length="222" mass="23963">MPRPLHRRQEEAHHPRGLHLRQARRPLGLRRRPRSLRPAGSDTVSQVSAFFLRGINLGGRNRVPMAELRQLADRLGAGDIATHLASGNLVCTPPEAPGAFADRLTAAVEETYGFAVPVVTRTAAELAAILADDPFAGIADNPSTELVYLFAAPVAESGRCALPLTGGEQAAWADDHVRVWHDRGVHGSKVSHSLLERRLGFTVTARNVRTLAAVSALCDRAE</sequence>
<keyword evidence="3" id="KW-1185">Reference proteome</keyword>
<dbReference type="Gene3D" id="3.30.70.1280">
    <property type="entry name" value="SP0830-like domains"/>
    <property type="match status" value="1"/>
</dbReference>
<dbReference type="Proteomes" id="UP000235703">
    <property type="component" value="Unassembled WGS sequence"/>
</dbReference>
<reference evidence="2 3" key="1">
    <citation type="submission" date="2017-09" db="EMBL/GenBank/DDBJ databases">
        <title>Bacterial strain isolated from the female urinary microbiota.</title>
        <authorList>
            <person name="Thomas-White K."/>
            <person name="Kumar N."/>
            <person name="Forster S."/>
            <person name="Putonti C."/>
            <person name="Lawley T."/>
            <person name="Wolfe A.J."/>
        </authorList>
    </citation>
    <scope>NUCLEOTIDE SEQUENCE [LARGE SCALE GENOMIC DNA]</scope>
    <source>
        <strain evidence="2 3">UMB0680</strain>
    </source>
</reference>
<dbReference type="PANTHER" id="PTHR36439:SF1">
    <property type="entry name" value="DUF1697 DOMAIN-CONTAINING PROTEIN"/>
    <property type="match status" value="1"/>
</dbReference>
<dbReference type="OrthoDB" id="9806494at2"/>
<evidence type="ECO:0000313" key="3">
    <source>
        <dbReference type="Proteomes" id="UP000235703"/>
    </source>
</evidence>
<feature type="region of interest" description="Disordered" evidence="1">
    <location>
        <begin position="1"/>
        <end position="41"/>
    </location>
</feature>
<protein>
    <recommendedName>
        <fullName evidence="4">DUF1697 domain-containing protein</fullName>
    </recommendedName>
</protein>
<feature type="compositionally biased region" description="Basic residues" evidence="1">
    <location>
        <begin position="15"/>
        <end position="35"/>
    </location>
</feature>
<dbReference type="SUPFAM" id="SSF160379">
    <property type="entry name" value="SP0830-like"/>
    <property type="match status" value="1"/>
</dbReference>
<dbReference type="AlphaFoldDB" id="A0A2N6PFK3"/>
<dbReference type="Pfam" id="PF08002">
    <property type="entry name" value="DUF1697"/>
    <property type="match status" value="1"/>
</dbReference>
<evidence type="ECO:0000313" key="2">
    <source>
        <dbReference type="EMBL" id="PMB97462.1"/>
    </source>
</evidence>